<dbReference type="AlphaFoldDB" id="A0A7X0ICT1"/>
<feature type="region of interest" description="Disordered" evidence="1">
    <location>
        <begin position="38"/>
        <end position="57"/>
    </location>
</feature>
<organism evidence="3 4">
    <name type="scientific">Sphaerisporangium rubeum</name>
    <dbReference type="NCBI Taxonomy" id="321317"/>
    <lineage>
        <taxon>Bacteria</taxon>
        <taxon>Bacillati</taxon>
        <taxon>Actinomycetota</taxon>
        <taxon>Actinomycetes</taxon>
        <taxon>Streptosporangiales</taxon>
        <taxon>Streptosporangiaceae</taxon>
        <taxon>Sphaerisporangium</taxon>
    </lineage>
</organism>
<sequence length="141" mass="14554">MKIRTMLGVAATTLIMAFGVLPMAGASAASGSAAEPGASVSSTSTSGSVKTAVSSKQTRLKSVGKSATASGETTTFAGVCYNGFTSGASMYMTCTSDAAGYRVFLDCSNGLRYYFPTLYIGTWNHVMTCPAPYAAIWGGWY</sequence>
<keyword evidence="4" id="KW-1185">Reference proteome</keyword>
<reference evidence="3 4" key="1">
    <citation type="submission" date="2020-08" db="EMBL/GenBank/DDBJ databases">
        <title>Sequencing the genomes of 1000 actinobacteria strains.</title>
        <authorList>
            <person name="Klenk H.-P."/>
        </authorList>
    </citation>
    <scope>NUCLEOTIDE SEQUENCE [LARGE SCALE GENOMIC DNA]</scope>
    <source>
        <strain evidence="3 4">DSM 44936</strain>
    </source>
</reference>
<feature type="compositionally biased region" description="Low complexity" evidence="1">
    <location>
        <begin position="38"/>
        <end position="56"/>
    </location>
</feature>
<proteinExistence type="predicted"/>
<protein>
    <recommendedName>
        <fullName evidence="5">Chitin-binding type-2 domain-containing protein</fullName>
    </recommendedName>
</protein>
<feature type="chain" id="PRO_5030830683" description="Chitin-binding type-2 domain-containing protein" evidence="2">
    <location>
        <begin position="29"/>
        <end position="141"/>
    </location>
</feature>
<name>A0A7X0ICT1_9ACTN</name>
<gene>
    <name evidence="3" type="ORF">BJ992_002306</name>
</gene>
<evidence type="ECO:0000313" key="4">
    <source>
        <dbReference type="Proteomes" id="UP000555564"/>
    </source>
</evidence>
<accession>A0A7X0ICT1</accession>
<evidence type="ECO:0000256" key="2">
    <source>
        <dbReference type="SAM" id="SignalP"/>
    </source>
</evidence>
<dbReference type="Proteomes" id="UP000555564">
    <property type="component" value="Unassembled WGS sequence"/>
</dbReference>
<evidence type="ECO:0008006" key="5">
    <source>
        <dbReference type="Google" id="ProtNLM"/>
    </source>
</evidence>
<evidence type="ECO:0000256" key="1">
    <source>
        <dbReference type="SAM" id="MobiDB-lite"/>
    </source>
</evidence>
<keyword evidence="2" id="KW-0732">Signal</keyword>
<feature type="signal peptide" evidence="2">
    <location>
        <begin position="1"/>
        <end position="28"/>
    </location>
</feature>
<dbReference type="EMBL" id="JACHIU010000001">
    <property type="protein sequence ID" value="MBB6472875.1"/>
    <property type="molecule type" value="Genomic_DNA"/>
</dbReference>
<comment type="caution">
    <text evidence="3">The sequence shown here is derived from an EMBL/GenBank/DDBJ whole genome shotgun (WGS) entry which is preliminary data.</text>
</comment>
<evidence type="ECO:0000313" key="3">
    <source>
        <dbReference type="EMBL" id="MBB6472875.1"/>
    </source>
</evidence>
<dbReference type="RefSeq" id="WP_184980264.1">
    <property type="nucleotide sequence ID" value="NZ_BAAALO010000001.1"/>
</dbReference>